<dbReference type="CDD" id="cd17330">
    <property type="entry name" value="MFS_SLC46_TetA_like"/>
    <property type="match status" value="1"/>
</dbReference>
<dbReference type="InterPro" id="IPR020846">
    <property type="entry name" value="MFS_dom"/>
</dbReference>
<dbReference type="PANTHER" id="PTHR23504">
    <property type="entry name" value="MAJOR FACILITATOR SUPERFAMILY DOMAIN-CONTAINING PROTEIN 10"/>
    <property type="match status" value="1"/>
</dbReference>
<dbReference type="InterPro" id="IPR011701">
    <property type="entry name" value="MFS"/>
</dbReference>
<evidence type="ECO:0000256" key="7">
    <source>
        <dbReference type="SAM" id="Phobius"/>
    </source>
</evidence>
<feature type="transmembrane region" description="Helical" evidence="7">
    <location>
        <begin position="402"/>
        <end position="421"/>
    </location>
</feature>
<feature type="transmembrane region" description="Helical" evidence="7">
    <location>
        <begin position="245"/>
        <end position="269"/>
    </location>
</feature>
<accession>A0A1U8GJN6</accession>
<dbReference type="PROSITE" id="PS50850">
    <property type="entry name" value="MFS"/>
    <property type="match status" value="1"/>
</dbReference>
<keyword evidence="5 7" id="KW-0472">Membrane</keyword>
<feature type="transmembrane region" description="Helical" evidence="7">
    <location>
        <begin position="86"/>
        <end position="105"/>
    </location>
</feature>
<dbReference type="GO" id="GO:0016020">
    <property type="term" value="C:membrane"/>
    <property type="evidence" value="ECO:0007669"/>
    <property type="project" value="UniProtKB-SubCell"/>
</dbReference>
<feature type="transmembrane region" description="Helical" evidence="7">
    <location>
        <begin position="281"/>
        <end position="300"/>
    </location>
</feature>
<keyword evidence="4 7" id="KW-1133">Transmembrane helix</keyword>
<feature type="transmembrane region" description="Helical" evidence="7">
    <location>
        <begin position="52"/>
        <end position="74"/>
    </location>
</feature>
<feature type="transmembrane region" description="Helical" evidence="7">
    <location>
        <begin position="312"/>
        <end position="331"/>
    </location>
</feature>
<dbReference type="Pfam" id="PF07690">
    <property type="entry name" value="MFS_1"/>
    <property type="match status" value="1"/>
</dbReference>
<comment type="subcellular location">
    <subcellularLocation>
        <location evidence="1">Membrane</location>
        <topology evidence="1">Multi-pass membrane protein</topology>
    </subcellularLocation>
</comment>
<dbReference type="EMBL" id="AYRZ02000004">
    <property type="protein sequence ID" value="PHT84999.1"/>
    <property type="molecule type" value="Genomic_DNA"/>
</dbReference>
<dbReference type="GO" id="GO:0022857">
    <property type="term" value="F:transmembrane transporter activity"/>
    <property type="evidence" value="ECO:0007669"/>
    <property type="project" value="InterPro"/>
</dbReference>
<evidence type="ECO:0000259" key="8">
    <source>
        <dbReference type="PROSITE" id="PS50850"/>
    </source>
</evidence>
<evidence type="ECO:0000313" key="9">
    <source>
        <dbReference type="EMBL" id="PHT84999.1"/>
    </source>
</evidence>
<dbReference type="Gene3D" id="1.20.1250.20">
    <property type="entry name" value="MFS general substrate transporter like domains"/>
    <property type="match status" value="1"/>
</dbReference>
<dbReference type="InterPro" id="IPR036259">
    <property type="entry name" value="MFS_trans_sf"/>
</dbReference>
<feature type="transmembrane region" description="Helical" evidence="7">
    <location>
        <begin position="369"/>
        <end position="396"/>
    </location>
</feature>
<protein>
    <recommendedName>
        <fullName evidence="8">Major facilitator superfamily (MFS) profile domain-containing protein</fullName>
    </recommendedName>
</protein>
<feature type="transmembrane region" description="Helical" evidence="7">
    <location>
        <begin position="12"/>
        <end position="32"/>
    </location>
</feature>
<organism evidence="9 10">
    <name type="scientific">Capsicum annuum</name>
    <name type="common">Capsicum pepper</name>
    <dbReference type="NCBI Taxonomy" id="4072"/>
    <lineage>
        <taxon>Eukaryota</taxon>
        <taxon>Viridiplantae</taxon>
        <taxon>Streptophyta</taxon>
        <taxon>Embryophyta</taxon>
        <taxon>Tracheophyta</taxon>
        <taxon>Spermatophyta</taxon>
        <taxon>Magnoliopsida</taxon>
        <taxon>eudicotyledons</taxon>
        <taxon>Gunneridae</taxon>
        <taxon>Pentapetalae</taxon>
        <taxon>asterids</taxon>
        <taxon>lamiids</taxon>
        <taxon>Solanales</taxon>
        <taxon>Solanaceae</taxon>
        <taxon>Solanoideae</taxon>
        <taxon>Capsiceae</taxon>
        <taxon>Capsicum</taxon>
    </lineage>
</organism>
<feature type="transmembrane region" description="Helical" evidence="7">
    <location>
        <begin position="337"/>
        <end position="357"/>
    </location>
</feature>
<name>A0A1U8GJN6_CAPAN</name>
<evidence type="ECO:0000256" key="3">
    <source>
        <dbReference type="ARBA" id="ARBA00022692"/>
    </source>
</evidence>
<comment type="similarity">
    <text evidence="6">Belongs to the major facilitator superfamily. Phosphate:H(+) symporter (TC 2.A.1.9) family.</text>
</comment>
<dbReference type="Proteomes" id="UP000222542">
    <property type="component" value="Unassembled WGS sequence"/>
</dbReference>
<dbReference type="InterPro" id="IPR001958">
    <property type="entry name" value="Tet-R_TetA/multi-R_MdtG-like"/>
</dbReference>
<dbReference type="SMR" id="A0A1U8GJN6"/>
<evidence type="ECO:0000313" key="10">
    <source>
        <dbReference type="Proteomes" id="UP000222542"/>
    </source>
</evidence>
<evidence type="ECO:0000256" key="5">
    <source>
        <dbReference type="ARBA" id="ARBA00023136"/>
    </source>
</evidence>
<dbReference type="PROSITE" id="PS51257">
    <property type="entry name" value="PROKAR_LIPOPROTEIN"/>
    <property type="match status" value="1"/>
</dbReference>
<sequence>MERIEAMEKFCCGLSHLYMTVFLSCFSAFMVIPSMTDVSLSAICPGQDECSLAIYLTGVQQVIVGLGSLVMMPVLGNLSDTYGRKVMLTVPMTLSIFPLAILAYSRTKYFFYAYYVLRTLIAMTCEGSVEFLALAYVADNVPETRRASVFGVLSGIASSAFVCGNLSARFLSTASTFQVATAMAVISLVYMKMFLPESIMKDNNFSNETEAICLLEKAPKKGLEFFKTLPSFCDMLYLLKTSSTFLHAAIVSFFVNVAQVGLEASLLFFLKAQFHFDKTQFADLMIISGIAGSISQLLLMPIVVPAFGEEKLLSIGLFFSCFHMVLYSIAWSFWVPYLGALISVLSIFAMPCLKSIVSKQIGPNEQGKVQGCITGICSFASVVSPLIFSPLTALFLSQNAPFHFPGFGIACAAFASMLAFIQSLMIKPNNDVANSSVNDSNLAEP</sequence>
<feature type="domain" description="Major facilitator superfamily (MFS) profile" evidence="8">
    <location>
        <begin position="13"/>
        <end position="431"/>
    </location>
</feature>
<evidence type="ECO:0000256" key="1">
    <source>
        <dbReference type="ARBA" id="ARBA00004141"/>
    </source>
</evidence>
<dbReference type="PRINTS" id="PR01035">
    <property type="entry name" value="TCRTETA"/>
</dbReference>
<evidence type="ECO:0000256" key="4">
    <source>
        <dbReference type="ARBA" id="ARBA00022989"/>
    </source>
</evidence>
<gene>
    <name evidence="9" type="ORF">T459_13442</name>
</gene>
<reference evidence="9 10" key="1">
    <citation type="journal article" date="2014" name="Nat. Genet.">
        <title>Genome sequence of the hot pepper provides insights into the evolution of pungency in Capsicum species.</title>
        <authorList>
            <person name="Kim S."/>
            <person name="Park M."/>
            <person name="Yeom S.I."/>
            <person name="Kim Y.M."/>
            <person name="Lee J.M."/>
            <person name="Lee H.A."/>
            <person name="Seo E."/>
            <person name="Choi J."/>
            <person name="Cheong K."/>
            <person name="Kim K.T."/>
            <person name="Jung K."/>
            <person name="Lee G.W."/>
            <person name="Oh S.K."/>
            <person name="Bae C."/>
            <person name="Kim S.B."/>
            <person name="Lee H.Y."/>
            <person name="Kim S.Y."/>
            <person name="Kim M.S."/>
            <person name="Kang B.C."/>
            <person name="Jo Y.D."/>
            <person name="Yang H.B."/>
            <person name="Jeong H.J."/>
            <person name="Kang W.H."/>
            <person name="Kwon J.K."/>
            <person name="Shin C."/>
            <person name="Lim J.Y."/>
            <person name="Park J.H."/>
            <person name="Huh J.H."/>
            <person name="Kim J.S."/>
            <person name="Kim B.D."/>
            <person name="Cohen O."/>
            <person name="Paran I."/>
            <person name="Suh M.C."/>
            <person name="Lee S.B."/>
            <person name="Kim Y.K."/>
            <person name="Shin Y."/>
            <person name="Noh S.J."/>
            <person name="Park J."/>
            <person name="Seo Y.S."/>
            <person name="Kwon S.Y."/>
            <person name="Kim H.A."/>
            <person name="Park J.M."/>
            <person name="Kim H.J."/>
            <person name="Choi S.B."/>
            <person name="Bosland P.W."/>
            <person name="Reeves G."/>
            <person name="Jo S.H."/>
            <person name="Lee B.W."/>
            <person name="Cho H.T."/>
            <person name="Choi H.S."/>
            <person name="Lee M.S."/>
            <person name="Yu Y."/>
            <person name="Do Choi Y."/>
            <person name="Park B.S."/>
            <person name="van Deynze A."/>
            <person name="Ashrafi H."/>
            <person name="Hill T."/>
            <person name="Kim W.T."/>
            <person name="Pai H.S."/>
            <person name="Ahn H.K."/>
            <person name="Yeam I."/>
            <person name="Giovannoni J.J."/>
            <person name="Rose J.K."/>
            <person name="Sorensen I."/>
            <person name="Lee S.J."/>
            <person name="Kim R.W."/>
            <person name="Choi I.Y."/>
            <person name="Choi B.S."/>
            <person name="Lim J.S."/>
            <person name="Lee Y.H."/>
            <person name="Choi D."/>
        </authorList>
    </citation>
    <scope>NUCLEOTIDE SEQUENCE [LARGE SCALE GENOMIC DNA]</scope>
    <source>
        <strain evidence="10">cv. CM334</strain>
    </source>
</reference>
<evidence type="ECO:0000256" key="6">
    <source>
        <dbReference type="ARBA" id="ARBA00044504"/>
    </source>
</evidence>
<keyword evidence="3 7" id="KW-0812">Transmembrane</keyword>
<feature type="transmembrane region" description="Helical" evidence="7">
    <location>
        <begin position="111"/>
        <end position="137"/>
    </location>
</feature>
<dbReference type="SUPFAM" id="SSF103473">
    <property type="entry name" value="MFS general substrate transporter"/>
    <property type="match status" value="1"/>
</dbReference>
<dbReference type="KEGG" id="cann:107866835"/>
<keyword evidence="10" id="KW-1185">Reference proteome</keyword>
<evidence type="ECO:0000256" key="2">
    <source>
        <dbReference type="ARBA" id="ARBA00022448"/>
    </source>
</evidence>
<dbReference type="PANTHER" id="PTHR23504:SF1">
    <property type="entry name" value="GH21943P-RELATED"/>
    <property type="match status" value="1"/>
</dbReference>
<proteinExistence type="inferred from homology"/>
<dbReference type="OrthoDB" id="419616at2759"/>
<comment type="caution">
    <text evidence="9">The sequence shown here is derived from an EMBL/GenBank/DDBJ whole genome shotgun (WGS) entry which is preliminary data.</text>
</comment>
<dbReference type="AlphaFoldDB" id="A0A1U8GJN6"/>
<dbReference type="Gramene" id="PHT84999">
    <property type="protein sequence ID" value="PHT84999"/>
    <property type="gene ID" value="T459_13442"/>
</dbReference>
<feature type="transmembrane region" description="Helical" evidence="7">
    <location>
        <begin position="177"/>
        <end position="195"/>
    </location>
</feature>
<feature type="transmembrane region" description="Helical" evidence="7">
    <location>
        <begin position="149"/>
        <end position="171"/>
    </location>
</feature>
<dbReference type="OMA" id="ICPGQDE"/>
<keyword evidence="2" id="KW-0813">Transport</keyword>
<reference evidence="9 10" key="2">
    <citation type="journal article" date="2017" name="Genome Biol.">
        <title>New reference genome sequences of hot pepper reveal the massive evolution of plant disease-resistance genes by retroduplication.</title>
        <authorList>
            <person name="Kim S."/>
            <person name="Park J."/>
            <person name="Yeom S.I."/>
            <person name="Kim Y.M."/>
            <person name="Seo E."/>
            <person name="Kim K.T."/>
            <person name="Kim M.S."/>
            <person name="Lee J.M."/>
            <person name="Cheong K."/>
            <person name="Shin H.S."/>
            <person name="Kim S.B."/>
            <person name="Han K."/>
            <person name="Lee J."/>
            <person name="Park M."/>
            <person name="Lee H.A."/>
            <person name="Lee H.Y."/>
            <person name="Lee Y."/>
            <person name="Oh S."/>
            <person name="Lee J.H."/>
            <person name="Choi E."/>
            <person name="Choi E."/>
            <person name="Lee S.E."/>
            <person name="Jeon J."/>
            <person name="Kim H."/>
            <person name="Choi G."/>
            <person name="Song H."/>
            <person name="Lee J."/>
            <person name="Lee S.C."/>
            <person name="Kwon J.K."/>
            <person name="Lee H.Y."/>
            <person name="Koo N."/>
            <person name="Hong Y."/>
            <person name="Kim R.W."/>
            <person name="Kang W.H."/>
            <person name="Huh J.H."/>
            <person name="Kang B.C."/>
            <person name="Yang T.J."/>
            <person name="Lee Y.H."/>
            <person name="Bennetzen J.L."/>
            <person name="Choi D."/>
        </authorList>
    </citation>
    <scope>NUCLEOTIDE SEQUENCE [LARGE SCALE GENOMIC DNA]</scope>
    <source>
        <strain evidence="10">cv. CM334</strain>
    </source>
</reference>